<dbReference type="InterPro" id="IPR003613">
    <property type="entry name" value="Ubox_domain"/>
</dbReference>
<reference evidence="13 14" key="1">
    <citation type="submission" date="2019-12" db="EMBL/GenBank/DDBJ databases">
        <authorList>
            <person name="Scholz U."/>
            <person name="Mascher M."/>
            <person name="Fiebig A."/>
        </authorList>
    </citation>
    <scope>NUCLEOTIDE SEQUENCE</scope>
</reference>
<dbReference type="AlphaFoldDB" id="A0A7I8ISR3"/>
<dbReference type="EC" id="2.3.2.27" evidence="3"/>
<dbReference type="InterPro" id="IPR051348">
    <property type="entry name" value="U-box_ubiquitin_ligases"/>
</dbReference>
<dbReference type="GO" id="GO:0061630">
    <property type="term" value="F:ubiquitin protein ligase activity"/>
    <property type="evidence" value="ECO:0007669"/>
    <property type="project" value="UniProtKB-EC"/>
</dbReference>
<dbReference type="PROSITE" id="PS00107">
    <property type="entry name" value="PROTEIN_KINASE_ATP"/>
    <property type="match status" value="1"/>
</dbReference>
<keyword evidence="6 10" id="KW-0547">Nucleotide-binding</keyword>
<dbReference type="SMART" id="SM00220">
    <property type="entry name" value="S_TKc"/>
    <property type="match status" value="1"/>
</dbReference>
<dbReference type="Gene3D" id="3.40.50.620">
    <property type="entry name" value="HUPs"/>
    <property type="match status" value="1"/>
</dbReference>
<dbReference type="PROSITE" id="PS50011">
    <property type="entry name" value="PROTEIN_KINASE_DOM"/>
    <property type="match status" value="1"/>
</dbReference>
<evidence type="ECO:0000256" key="5">
    <source>
        <dbReference type="ARBA" id="ARBA00022679"/>
    </source>
</evidence>
<evidence type="ECO:0000256" key="1">
    <source>
        <dbReference type="ARBA" id="ARBA00000900"/>
    </source>
</evidence>
<evidence type="ECO:0000256" key="10">
    <source>
        <dbReference type="PROSITE-ProRule" id="PRU10141"/>
    </source>
</evidence>
<evidence type="ECO:0000313" key="14">
    <source>
        <dbReference type="Proteomes" id="UP001189122"/>
    </source>
</evidence>
<sequence length="738" mass="82217">MLTWLTQSSHPVALDRGERREGHLIPNFPQKFYASGDSRIIARRGDGFRQGGKGPSVAVAVAGRRSRPTVVWAAENLIPRASRTLLLHVVPTPSVIPDQRGEQGGSQGGEVYEWDRRAQALKEILPFKKLCGAGNQVEILLLDGENPAASLLGYVTAAGIENLVLGGPSSTWFKRILRKPGMATSCLRFAQSSCNIFVVSEHTITVKIVNNSVTNASGIGGRQALYPSSWRHRREQSKWHHFLSCLHWSQAIDRRGSSGSFKEKQPMLNGDLEKMESLRQKLEATLAMYDEACKKLIHRKLKVQKLSAEWSEEARRVRDALLREEVMKRIVAEETIKHLEAINEVNEAREILEKEAAGRLKAEDHAKEQSSQKRMVMEAVFQGRDSRRHRRLLPERQIGEGGYGSVYKAFLDHTPVAVKVLREGAAEKMEEFMREVEVLCGLHHPNIVLLLGACPEMGCIVYEYMENGSLQDQLSRRGGAPPLPWCTRFRVLFEVARALAYLHGSSPEPVIHRDLKPGNILLDRNFVGKIGDVGLAKFMPRVVPDGETEFRETVVAGTLHYMDPEYQRTGTLRPKSDLYAFGIIALQLLTGRPPAGLAVMVENAVGGGSLAAVLDPSVSDWPFPEAEKLAEIALRCTQLRCRDRPELEADVLPVLERLSAAADGCPSGRGPAHFLCPILQMPMEDPYIAADGFTYEYRAIRAWLAENQTSPVTKMQLPDATIIPNHSLRLAIEEWRSL</sequence>
<keyword evidence="9 10" id="KW-0067">ATP-binding</keyword>
<dbReference type="Gene3D" id="3.30.40.10">
    <property type="entry name" value="Zinc/RING finger domain, C3HC4 (zinc finger)"/>
    <property type="match status" value="1"/>
</dbReference>
<keyword evidence="7" id="KW-0418">Kinase</keyword>
<dbReference type="InterPro" id="IPR017441">
    <property type="entry name" value="Protein_kinase_ATP_BS"/>
</dbReference>
<dbReference type="InterPro" id="IPR013083">
    <property type="entry name" value="Znf_RING/FYVE/PHD"/>
</dbReference>
<evidence type="ECO:0000256" key="9">
    <source>
        <dbReference type="ARBA" id="ARBA00022840"/>
    </source>
</evidence>
<dbReference type="PROSITE" id="PS51698">
    <property type="entry name" value="U_BOX"/>
    <property type="match status" value="1"/>
</dbReference>
<dbReference type="SMART" id="SM00504">
    <property type="entry name" value="Ubox"/>
    <property type="match status" value="1"/>
</dbReference>
<dbReference type="PROSITE" id="PS00108">
    <property type="entry name" value="PROTEIN_KINASE_ST"/>
    <property type="match status" value="1"/>
</dbReference>
<dbReference type="SUPFAM" id="SSF57850">
    <property type="entry name" value="RING/U-box"/>
    <property type="match status" value="1"/>
</dbReference>
<keyword evidence="4" id="KW-0723">Serine/threonine-protein kinase</keyword>
<dbReference type="EMBL" id="LR743593">
    <property type="protein sequence ID" value="CAA2621198.1"/>
    <property type="molecule type" value="Genomic_DNA"/>
</dbReference>
<dbReference type="PANTHER" id="PTHR45647:SF65">
    <property type="entry name" value="U-BOX DOMAIN-CONTAINING PROTEIN KINASE FAMILY PROTEIN"/>
    <property type="match status" value="1"/>
</dbReference>
<keyword evidence="8" id="KW-0833">Ubl conjugation pathway</keyword>
<dbReference type="GO" id="GO:0005524">
    <property type="term" value="F:ATP binding"/>
    <property type="evidence" value="ECO:0007669"/>
    <property type="project" value="UniProtKB-UniRule"/>
</dbReference>
<evidence type="ECO:0000256" key="7">
    <source>
        <dbReference type="ARBA" id="ARBA00022777"/>
    </source>
</evidence>
<evidence type="ECO:0000256" key="3">
    <source>
        <dbReference type="ARBA" id="ARBA00012483"/>
    </source>
</evidence>
<evidence type="ECO:0000256" key="8">
    <source>
        <dbReference type="ARBA" id="ARBA00022786"/>
    </source>
</evidence>
<keyword evidence="14" id="KW-1185">Reference proteome</keyword>
<organism evidence="13">
    <name type="scientific">Spirodela intermedia</name>
    <name type="common">Intermediate duckweed</name>
    <dbReference type="NCBI Taxonomy" id="51605"/>
    <lineage>
        <taxon>Eukaryota</taxon>
        <taxon>Viridiplantae</taxon>
        <taxon>Streptophyta</taxon>
        <taxon>Embryophyta</taxon>
        <taxon>Tracheophyta</taxon>
        <taxon>Spermatophyta</taxon>
        <taxon>Magnoliopsida</taxon>
        <taxon>Liliopsida</taxon>
        <taxon>Araceae</taxon>
        <taxon>Lemnoideae</taxon>
        <taxon>Spirodela</taxon>
    </lineage>
</organism>
<name>A0A7I8ISR3_SPIIN</name>
<dbReference type="GO" id="GO:0016567">
    <property type="term" value="P:protein ubiquitination"/>
    <property type="evidence" value="ECO:0007669"/>
    <property type="project" value="UniProtKB-UniPathway"/>
</dbReference>
<dbReference type="Proteomes" id="UP001189122">
    <property type="component" value="Unassembled WGS sequence"/>
</dbReference>
<feature type="binding site" evidence="10">
    <location>
        <position position="419"/>
    </location>
    <ligand>
        <name>ATP</name>
        <dbReference type="ChEBI" id="CHEBI:30616"/>
    </ligand>
</feature>
<dbReference type="PANTHER" id="PTHR45647">
    <property type="entry name" value="OS02G0152300 PROTEIN"/>
    <property type="match status" value="1"/>
</dbReference>
<dbReference type="Pfam" id="PF07714">
    <property type="entry name" value="PK_Tyr_Ser-Thr"/>
    <property type="match status" value="1"/>
</dbReference>
<comment type="pathway">
    <text evidence="2">Protein modification; protein ubiquitination.</text>
</comment>
<dbReference type="GO" id="GO:0004674">
    <property type="term" value="F:protein serine/threonine kinase activity"/>
    <property type="evidence" value="ECO:0007669"/>
    <property type="project" value="UniProtKB-KW"/>
</dbReference>
<dbReference type="InterPro" id="IPR000719">
    <property type="entry name" value="Prot_kinase_dom"/>
</dbReference>
<evidence type="ECO:0000256" key="4">
    <source>
        <dbReference type="ARBA" id="ARBA00022527"/>
    </source>
</evidence>
<comment type="catalytic activity">
    <reaction evidence="1">
        <text>S-ubiquitinyl-[E2 ubiquitin-conjugating enzyme]-L-cysteine + [acceptor protein]-L-lysine = [E2 ubiquitin-conjugating enzyme]-L-cysteine + N(6)-ubiquitinyl-[acceptor protein]-L-lysine.</text>
        <dbReference type="EC" id="2.3.2.27"/>
    </reaction>
</comment>
<evidence type="ECO:0000256" key="6">
    <source>
        <dbReference type="ARBA" id="ARBA00022741"/>
    </source>
</evidence>
<feature type="domain" description="Protein kinase" evidence="11">
    <location>
        <begin position="392"/>
        <end position="655"/>
    </location>
</feature>
<accession>A0A7I8ISR3</accession>
<evidence type="ECO:0000256" key="2">
    <source>
        <dbReference type="ARBA" id="ARBA00004906"/>
    </source>
</evidence>
<dbReference type="InterPro" id="IPR014729">
    <property type="entry name" value="Rossmann-like_a/b/a_fold"/>
</dbReference>
<protein>
    <recommendedName>
        <fullName evidence="3">RING-type E3 ubiquitin transferase</fullName>
        <ecNumber evidence="3">2.3.2.27</ecNumber>
    </recommendedName>
</protein>
<dbReference type="CDD" id="cd16655">
    <property type="entry name" value="RING-Ubox_WDSUB1-like"/>
    <property type="match status" value="1"/>
</dbReference>
<dbReference type="Pfam" id="PF04564">
    <property type="entry name" value="U-box"/>
    <property type="match status" value="1"/>
</dbReference>
<gene>
    <name evidence="13" type="ORF">SI7747_06007312</name>
</gene>
<keyword evidence="5" id="KW-0808">Transferase</keyword>
<dbReference type="EMBL" id="CACRZD030000006">
    <property type="protein sequence ID" value="CAA6660910.1"/>
    <property type="molecule type" value="Genomic_DNA"/>
</dbReference>
<evidence type="ECO:0000259" key="11">
    <source>
        <dbReference type="PROSITE" id="PS50011"/>
    </source>
</evidence>
<dbReference type="UniPathway" id="UPA00143"/>
<dbReference type="InterPro" id="IPR011009">
    <property type="entry name" value="Kinase-like_dom_sf"/>
</dbReference>
<evidence type="ECO:0000259" key="12">
    <source>
        <dbReference type="PROSITE" id="PS51698"/>
    </source>
</evidence>
<dbReference type="SUPFAM" id="SSF56112">
    <property type="entry name" value="Protein kinase-like (PK-like)"/>
    <property type="match status" value="1"/>
</dbReference>
<proteinExistence type="predicted"/>
<dbReference type="InterPro" id="IPR008271">
    <property type="entry name" value="Ser/Thr_kinase_AS"/>
</dbReference>
<feature type="domain" description="U-box" evidence="12">
    <location>
        <begin position="669"/>
        <end position="738"/>
    </location>
</feature>
<dbReference type="InterPro" id="IPR001245">
    <property type="entry name" value="Ser-Thr/Tyr_kinase_cat_dom"/>
</dbReference>
<dbReference type="Gene3D" id="1.10.510.10">
    <property type="entry name" value="Transferase(Phosphotransferase) domain 1"/>
    <property type="match status" value="1"/>
</dbReference>
<evidence type="ECO:0000313" key="13">
    <source>
        <dbReference type="EMBL" id="CAA2621198.1"/>
    </source>
</evidence>